<comment type="function">
    <text evidence="2">Destroys radicals which are normally produced within the cells and which are toxic to biological systems. May play a role in favoring mycobacterial survival in phagocytes.</text>
</comment>
<reference evidence="7" key="1">
    <citation type="submission" date="2015-07" db="EMBL/GenBank/DDBJ databases">
        <title>Draft Genome Sequence of Oceanobacillus picturae Heshi-B3 that Was Isolated from Fermented Rice Bran with Aging Salted Mackerel, Which Was Named Heshiko as Traditional Fermented Seafood in Japan.</title>
        <authorList>
            <person name="Akuzawa S."/>
            <person name="Nakagawa J."/>
            <person name="Kanekatsu T."/>
            <person name="Kanesaki Y."/>
            <person name="Suzuki T."/>
        </authorList>
    </citation>
    <scope>NUCLEOTIDE SEQUENCE [LARGE SCALE GENOMIC DNA]</scope>
    <source>
        <strain evidence="7">Heshi-B3</strain>
    </source>
</reference>
<reference evidence="6 7" key="2">
    <citation type="journal article" date="2016" name="Genome Announc.">
        <title>Draft Genome Sequence of Oceanobacillus picturae Heshi-B3, Isolated from Fermented Rice Bran in a Traditional Japanese Seafood Dish.</title>
        <authorList>
            <person name="Akuzawa S."/>
            <person name="Nagaoka J."/>
            <person name="Kanekatsu M."/>
            <person name="Kanesaki Y."/>
            <person name="Suzuki T."/>
        </authorList>
    </citation>
    <scope>NUCLEOTIDE SEQUENCE [LARGE SCALE GENOMIC DNA]</scope>
    <source>
        <strain evidence="6 7">Heshi-B3</strain>
    </source>
</reference>
<gene>
    <name evidence="6" type="ORF">OPHB3_1012</name>
</gene>
<dbReference type="PROSITE" id="PS00332">
    <property type="entry name" value="SOD_CU_ZN_2"/>
    <property type="match status" value="1"/>
</dbReference>
<keyword evidence="3" id="KW-0479">Metal-binding</keyword>
<feature type="chain" id="PRO_5039103918" description="Superoxide dismutase [Cu-Zn]" evidence="4">
    <location>
        <begin position="24"/>
        <end position="203"/>
    </location>
</feature>
<evidence type="ECO:0000256" key="3">
    <source>
        <dbReference type="RuleBase" id="RU000393"/>
    </source>
</evidence>
<comment type="cofactor">
    <cofactor evidence="3">
        <name>Cu cation</name>
        <dbReference type="ChEBI" id="CHEBI:23378"/>
    </cofactor>
    <text evidence="3">Binds 1 copper ion per subunit.</text>
</comment>
<dbReference type="PANTHER" id="PTHR10003">
    <property type="entry name" value="SUPEROXIDE DISMUTASE CU-ZN -RELATED"/>
    <property type="match status" value="1"/>
</dbReference>
<organism evidence="6 7">
    <name type="scientific">Oceanobacillus picturae</name>
    <dbReference type="NCBI Taxonomy" id="171693"/>
    <lineage>
        <taxon>Bacteria</taxon>
        <taxon>Bacillati</taxon>
        <taxon>Bacillota</taxon>
        <taxon>Bacilli</taxon>
        <taxon>Bacillales</taxon>
        <taxon>Bacillaceae</taxon>
        <taxon>Oceanobacillus</taxon>
    </lineage>
</organism>
<proteinExistence type="inferred from homology"/>
<dbReference type="InterPro" id="IPR036423">
    <property type="entry name" value="SOD-like_Cu/Zn_dom_sf"/>
</dbReference>
<evidence type="ECO:0000259" key="5">
    <source>
        <dbReference type="Pfam" id="PF00080"/>
    </source>
</evidence>
<dbReference type="SUPFAM" id="SSF49329">
    <property type="entry name" value="Cu,Zn superoxide dismutase-like"/>
    <property type="match status" value="1"/>
</dbReference>
<dbReference type="InterPro" id="IPR024134">
    <property type="entry name" value="SOD_Cu/Zn_/chaperone"/>
</dbReference>
<dbReference type="PROSITE" id="PS51257">
    <property type="entry name" value="PROKAR_LIPOPROTEIN"/>
    <property type="match status" value="1"/>
</dbReference>
<feature type="signal peptide" evidence="4">
    <location>
        <begin position="1"/>
        <end position="23"/>
    </location>
</feature>
<dbReference type="RefSeq" id="WP_193751958.1">
    <property type="nucleotide sequence ID" value="NZ_BBXV01000012.1"/>
</dbReference>
<dbReference type="InterPro" id="IPR018152">
    <property type="entry name" value="SOD_Cu/Zn_BS"/>
</dbReference>
<dbReference type="GO" id="GO:0005507">
    <property type="term" value="F:copper ion binding"/>
    <property type="evidence" value="ECO:0007669"/>
    <property type="project" value="InterPro"/>
</dbReference>
<dbReference type="AlphaFoldDB" id="A0A0U9H3N4"/>
<evidence type="ECO:0000256" key="4">
    <source>
        <dbReference type="SAM" id="SignalP"/>
    </source>
</evidence>
<sequence length="203" mass="21512">MNVKRMYIFAVMTFLVLLLTACGGDETKQEQGGKSNESDKMGNKETQDVANVVEEEVLVSLKDAAGDVVAVANLTQEDDYVKIKLEGQGLSPGEHGFHIHETGECKAPDFTTAGGHYNPEDTKHGKEQHDGSHAGDLRNIVVAEDGTVNTEIIAEKVTLKNGELNSVFKENGTALVIHAGADDYASQPSGDAGDRVACGVIGG</sequence>
<dbReference type="PRINTS" id="PR00068">
    <property type="entry name" value="CUZNDISMTASE"/>
</dbReference>
<dbReference type="GO" id="GO:0004784">
    <property type="term" value="F:superoxide dismutase activity"/>
    <property type="evidence" value="ECO:0007669"/>
    <property type="project" value="UniProtKB-EC"/>
</dbReference>
<dbReference type="EC" id="1.15.1.1" evidence="3"/>
<dbReference type="InterPro" id="IPR001424">
    <property type="entry name" value="SOD_Cu_Zn_dom"/>
</dbReference>
<dbReference type="EMBL" id="BBXV01000012">
    <property type="protein sequence ID" value="GAQ17087.1"/>
    <property type="molecule type" value="Genomic_DNA"/>
</dbReference>
<dbReference type="Pfam" id="PF00080">
    <property type="entry name" value="Sod_Cu"/>
    <property type="match status" value="1"/>
</dbReference>
<keyword evidence="3" id="KW-0186">Copper</keyword>
<accession>A0A0U9H3N4</accession>
<protein>
    <recommendedName>
        <fullName evidence="3">Superoxide dismutase [Cu-Zn]</fullName>
        <ecNumber evidence="3">1.15.1.1</ecNumber>
    </recommendedName>
</protein>
<evidence type="ECO:0000313" key="6">
    <source>
        <dbReference type="EMBL" id="GAQ17087.1"/>
    </source>
</evidence>
<keyword evidence="3" id="KW-0862">Zinc</keyword>
<comment type="catalytic activity">
    <reaction evidence="3">
        <text>2 superoxide + 2 H(+) = H2O2 + O2</text>
        <dbReference type="Rhea" id="RHEA:20696"/>
        <dbReference type="ChEBI" id="CHEBI:15378"/>
        <dbReference type="ChEBI" id="CHEBI:15379"/>
        <dbReference type="ChEBI" id="CHEBI:16240"/>
        <dbReference type="ChEBI" id="CHEBI:18421"/>
        <dbReference type="EC" id="1.15.1.1"/>
    </reaction>
</comment>
<name>A0A0U9H3N4_9BACI</name>
<evidence type="ECO:0000256" key="2">
    <source>
        <dbReference type="ARBA" id="ARBA00024900"/>
    </source>
</evidence>
<dbReference type="Gene3D" id="2.60.40.200">
    <property type="entry name" value="Superoxide dismutase, copper/zinc binding domain"/>
    <property type="match status" value="1"/>
</dbReference>
<dbReference type="Proteomes" id="UP000052946">
    <property type="component" value="Unassembled WGS sequence"/>
</dbReference>
<keyword evidence="4" id="KW-0732">Signal</keyword>
<evidence type="ECO:0000313" key="7">
    <source>
        <dbReference type="Proteomes" id="UP000052946"/>
    </source>
</evidence>
<evidence type="ECO:0000256" key="1">
    <source>
        <dbReference type="ARBA" id="ARBA00010457"/>
    </source>
</evidence>
<keyword evidence="3" id="KW-0560">Oxidoreductase</keyword>
<dbReference type="CDD" id="cd00305">
    <property type="entry name" value="Cu-Zn_Superoxide_Dismutase"/>
    <property type="match status" value="1"/>
</dbReference>
<comment type="cofactor">
    <cofactor evidence="3">
        <name>Zn(2+)</name>
        <dbReference type="ChEBI" id="CHEBI:29105"/>
    </cofactor>
    <text evidence="3">Binds 1 zinc ion per subunit.</text>
</comment>
<comment type="caution">
    <text evidence="6">The sequence shown here is derived from an EMBL/GenBank/DDBJ whole genome shotgun (WGS) entry which is preliminary data.</text>
</comment>
<feature type="domain" description="Superoxide dismutase copper/zinc binding" evidence="5">
    <location>
        <begin position="71"/>
        <end position="201"/>
    </location>
</feature>
<comment type="similarity">
    <text evidence="1 3">Belongs to the Cu-Zn superoxide dismutase family.</text>
</comment>